<dbReference type="Proteomes" id="UP000805649">
    <property type="component" value="Unassembled WGS sequence"/>
</dbReference>
<evidence type="ECO:0000313" key="2">
    <source>
        <dbReference type="Proteomes" id="UP000805649"/>
    </source>
</evidence>
<accession>A0ACC3YJF3</accession>
<reference evidence="1 2" key="1">
    <citation type="journal article" date="2020" name="Phytopathology">
        <title>Genome Sequence Resources of Colletotrichum truncatum, C. plurivorum, C. musicola, and C. sojae: Four Species Pathogenic to Soybean (Glycine max).</title>
        <authorList>
            <person name="Rogerio F."/>
            <person name="Boufleur T.R."/>
            <person name="Ciampi-Guillardi M."/>
            <person name="Sukno S.A."/>
            <person name="Thon M.R."/>
            <person name="Massola Junior N.S."/>
            <person name="Baroncelli R."/>
        </authorList>
    </citation>
    <scope>NUCLEOTIDE SEQUENCE [LARGE SCALE GENOMIC DNA]</scope>
    <source>
        <strain evidence="1 2">CMES1059</strain>
    </source>
</reference>
<protein>
    <submittedName>
        <fullName evidence="1">Uncharacterized protein</fullName>
    </submittedName>
</protein>
<comment type="caution">
    <text evidence="1">The sequence shown here is derived from an EMBL/GenBank/DDBJ whole genome shotgun (WGS) entry which is preliminary data.</text>
</comment>
<evidence type="ECO:0000313" key="1">
    <source>
        <dbReference type="EMBL" id="KAL0932043.1"/>
    </source>
</evidence>
<organism evidence="1 2">
    <name type="scientific">Colletotrichum truncatum</name>
    <name type="common">Anthracnose fungus</name>
    <name type="synonym">Colletotrichum capsici</name>
    <dbReference type="NCBI Taxonomy" id="5467"/>
    <lineage>
        <taxon>Eukaryota</taxon>
        <taxon>Fungi</taxon>
        <taxon>Dikarya</taxon>
        <taxon>Ascomycota</taxon>
        <taxon>Pezizomycotina</taxon>
        <taxon>Sordariomycetes</taxon>
        <taxon>Hypocreomycetidae</taxon>
        <taxon>Glomerellales</taxon>
        <taxon>Glomerellaceae</taxon>
        <taxon>Colletotrichum</taxon>
        <taxon>Colletotrichum truncatum species complex</taxon>
    </lineage>
</organism>
<name>A0ACC3YJF3_COLTU</name>
<dbReference type="EMBL" id="VUJX02000009">
    <property type="protein sequence ID" value="KAL0932043.1"/>
    <property type="molecule type" value="Genomic_DNA"/>
</dbReference>
<proteinExistence type="predicted"/>
<sequence length="67" mass="7441">MHHATCMSCMQGPRRKDVPSAAQNAAPRHLCRLRFQGQAKYKIPGCCSGTDDTALVQRNRRGHKPGH</sequence>
<gene>
    <name evidence="1" type="ORF">CTRU02_212996</name>
</gene>
<keyword evidence="2" id="KW-1185">Reference proteome</keyword>